<name>F9GBV3_FUSOF</name>
<gene>
    <name evidence="1" type="ORF">FOXB_16136</name>
</gene>
<accession>F9GBV3</accession>
<comment type="caution">
    <text evidence="1">The sequence shown here is derived from an EMBL/GenBank/DDBJ whole genome shotgun (WGS) entry which is preliminary data.</text>
</comment>
<sequence length="21" mass="2542">MISEPDTPLFTLKVLKYYRLN</sequence>
<dbReference type="AlphaFoldDB" id="F9GBV3"/>
<organism evidence="1">
    <name type="scientific">Fusarium oxysporum (strain Fo5176)</name>
    <name type="common">Fusarium vascular wilt</name>
    <dbReference type="NCBI Taxonomy" id="660025"/>
    <lineage>
        <taxon>Eukaryota</taxon>
        <taxon>Fungi</taxon>
        <taxon>Dikarya</taxon>
        <taxon>Ascomycota</taxon>
        <taxon>Pezizomycotina</taxon>
        <taxon>Sordariomycetes</taxon>
        <taxon>Hypocreomycetidae</taxon>
        <taxon>Hypocreales</taxon>
        <taxon>Nectriaceae</taxon>
        <taxon>Fusarium</taxon>
        <taxon>Fusarium oxysporum species complex</taxon>
    </lineage>
</organism>
<protein>
    <submittedName>
        <fullName evidence="1">Uncharacterized protein</fullName>
    </submittedName>
</protein>
<evidence type="ECO:0000313" key="1">
    <source>
        <dbReference type="EMBL" id="EGU73354.1"/>
    </source>
</evidence>
<proteinExistence type="predicted"/>
<dbReference type="EMBL" id="AFQF01004638">
    <property type="protein sequence ID" value="EGU73354.1"/>
    <property type="molecule type" value="Genomic_DNA"/>
</dbReference>
<feature type="non-terminal residue" evidence="1">
    <location>
        <position position="1"/>
    </location>
</feature>
<reference evidence="1" key="1">
    <citation type="journal article" date="2012" name="Mol. Plant Microbe Interact.">
        <title>A highly conserved effector in Fusarium oxysporum is required for full virulence on Arabidopsis.</title>
        <authorList>
            <person name="Thatcher L.F."/>
            <person name="Gardiner D.M."/>
            <person name="Kazan K."/>
            <person name="Manners J."/>
        </authorList>
    </citation>
    <scope>NUCLEOTIDE SEQUENCE [LARGE SCALE GENOMIC DNA]</scope>
    <source>
        <strain evidence="1">Fo5176</strain>
    </source>
</reference>